<comment type="caution">
    <text evidence="2">The sequence shown here is derived from an EMBL/GenBank/DDBJ whole genome shotgun (WGS) entry which is preliminary data.</text>
</comment>
<keyword evidence="3" id="KW-1185">Reference proteome</keyword>
<name>A0ABU6RWF3_9FABA</name>
<accession>A0ABU6RWF3</accession>
<organism evidence="2 3">
    <name type="scientific">Stylosanthes scabra</name>
    <dbReference type="NCBI Taxonomy" id="79078"/>
    <lineage>
        <taxon>Eukaryota</taxon>
        <taxon>Viridiplantae</taxon>
        <taxon>Streptophyta</taxon>
        <taxon>Embryophyta</taxon>
        <taxon>Tracheophyta</taxon>
        <taxon>Spermatophyta</taxon>
        <taxon>Magnoliopsida</taxon>
        <taxon>eudicotyledons</taxon>
        <taxon>Gunneridae</taxon>
        <taxon>Pentapetalae</taxon>
        <taxon>rosids</taxon>
        <taxon>fabids</taxon>
        <taxon>Fabales</taxon>
        <taxon>Fabaceae</taxon>
        <taxon>Papilionoideae</taxon>
        <taxon>50 kb inversion clade</taxon>
        <taxon>dalbergioids sensu lato</taxon>
        <taxon>Dalbergieae</taxon>
        <taxon>Pterocarpus clade</taxon>
        <taxon>Stylosanthes</taxon>
    </lineage>
</organism>
<protein>
    <submittedName>
        <fullName evidence="2">Uncharacterized protein</fullName>
    </submittedName>
</protein>
<evidence type="ECO:0000313" key="3">
    <source>
        <dbReference type="Proteomes" id="UP001341840"/>
    </source>
</evidence>
<dbReference type="Proteomes" id="UP001341840">
    <property type="component" value="Unassembled WGS sequence"/>
</dbReference>
<reference evidence="2 3" key="1">
    <citation type="journal article" date="2023" name="Plants (Basel)">
        <title>Bridging the Gap: Combining Genomics and Transcriptomics Approaches to Understand Stylosanthes scabra, an Orphan Legume from the Brazilian Caatinga.</title>
        <authorList>
            <person name="Ferreira-Neto J.R.C."/>
            <person name="da Silva M.D."/>
            <person name="Binneck E."/>
            <person name="de Melo N.F."/>
            <person name="da Silva R.H."/>
            <person name="de Melo A.L.T.M."/>
            <person name="Pandolfi V."/>
            <person name="Bustamante F.O."/>
            <person name="Brasileiro-Vidal A.C."/>
            <person name="Benko-Iseppon A.M."/>
        </authorList>
    </citation>
    <scope>NUCLEOTIDE SEQUENCE [LARGE SCALE GENOMIC DNA]</scope>
    <source>
        <tissue evidence="2">Leaves</tissue>
    </source>
</reference>
<sequence>MSTGDDPGHHRSRRKNTQILTKVDDDDLIATIPNQGTRQPPMILKYQISPKSLQRMYNVAPTAGYQ</sequence>
<evidence type="ECO:0000256" key="1">
    <source>
        <dbReference type="SAM" id="MobiDB-lite"/>
    </source>
</evidence>
<gene>
    <name evidence="2" type="ORF">PIB30_098266</name>
</gene>
<evidence type="ECO:0000313" key="2">
    <source>
        <dbReference type="EMBL" id="MED6128473.1"/>
    </source>
</evidence>
<proteinExistence type="predicted"/>
<feature type="region of interest" description="Disordered" evidence="1">
    <location>
        <begin position="1"/>
        <end position="22"/>
    </location>
</feature>
<dbReference type="EMBL" id="JASCZI010032702">
    <property type="protein sequence ID" value="MED6128473.1"/>
    <property type="molecule type" value="Genomic_DNA"/>
</dbReference>